<dbReference type="AlphaFoldDB" id="A0A0G0LJE6"/>
<keyword evidence="6 7" id="KW-0472">Membrane</keyword>
<evidence type="ECO:0000313" key="8">
    <source>
        <dbReference type="EMBL" id="KKQ91132.1"/>
    </source>
</evidence>
<comment type="caution">
    <text evidence="8">The sequence shown here is derived from an EMBL/GenBank/DDBJ whole genome shotgun (WGS) entry which is preliminary data.</text>
</comment>
<dbReference type="PANTHER" id="PTHR33452:SF1">
    <property type="entry name" value="INNER MEMBRANE PROTEIN YPHA-RELATED"/>
    <property type="match status" value="1"/>
</dbReference>
<comment type="subcellular location">
    <subcellularLocation>
        <location evidence="1">Cell membrane</location>
        <topology evidence="1">Multi-pass membrane protein</topology>
    </subcellularLocation>
</comment>
<name>A0A0G0LJE6_9BACT</name>
<feature type="transmembrane region" description="Helical" evidence="7">
    <location>
        <begin position="26"/>
        <end position="51"/>
    </location>
</feature>
<evidence type="ECO:0000256" key="3">
    <source>
        <dbReference type="ARBA" id="ARBA00022475"/>
    </source>
</evidence>
<dbReference type="Pfam" id="PF07681">
    <property type="entry name" value="DoxX"/>
    <property type="match status" value="1"/>
</dbReference>
<accession>A0A0G0LJE6</accession>
<dbReference type="InterPro" id="IPR051907">
    <property type="entry name" value="DoxX-like_oxidoreductase"/>
</dbReference>
<sequence length="152" mass="16955">MLYGTRSTIFCYTIPMPKLLTLFPDLLTYSLIAPFILRVSLGLVLVYFSYLKFGKERMEKIAFFDSLGMKPGSFYVNMVGSIEFVGGILLVVGAYTQAAALVGALIILVATFIKWRHPTSLRNDIEFYILLFVVALSLVFMGAGFFAIDLPL</sequence>
<dbReference type="InterPro" id="IPR032808">
    <property type="entry name" value="DoxX"/>
</dbReference>
<dbReference type="EMBL" id="LBVU01000017">
    <property type="protein sequence ID" value="KKQ91132.1"/>
    <property type="molecule type" value="Genomic_DNA"/>
</dbReference>
<feature type="transmembrane region" description="Helical" evidence="7">
    <location>
        <begin position="98"/>
        <end position="115"/>
    </location>
</feature>
<keyword evidence="3" id="KW-1003">Cell membrane</keyword>
<keyword evidence="5 7" id="KW-1133">Transmembrane helix</keyword>
<evidence type="ECO:0000313" key="9">
    <source>
        <dbReference type="Proteomes" id="UP000034774"/>
    </source>
</evidence>
<protein>
    <submittedName>
        <fullName evidence="8">DoxX family protein</fullName>
    </submittedName>
</protein>
<dbReference type="GO" id="GO:0005886">
    <property type="term" value="C:plasma membrane"/>
    <property type="evidence" value="ECO:0007669"/>
    <property type="project" value="UniProtKB-SubCell"/>
</dbReference>
<evidence type="ECO:0000256" key="6">
    <source>
        <dbReference type="ARBA" id="ARBA00023136"/>
    </source>
</evidence>
<reference evidence="8 9" key="1">
    <citation type="journal article" date="2015" name="Nature">
        <title>rRNA introns, odd ribosomes, and small enigmatic genomes across a large radiation of phyla.</title>
        <authorList>
            <person name="Brown C.T."/>
            <person name="Hug L.A."/>
            <person name="Thomas B.C."/>
            <person name="Sharon I."/>
            <person name="Castelle C.J."/>
            <person name="Singh A."/>
            <person name="Wilkins M.J."/>
            <person name="Williams K.H."/>
            <person name="Banfield J.F."/>
        </authorList>
    </citation>
    <scope>NUCLEOTIDE SEQUENCE [LARGE SCALE GENOMIC DNA]</scope>
</reference>
<evidence type="ECO:0000256" key="5">
    <source>
        <dbReference type="ARBA" id="ARBA00022989"/>
    </source>
</evidence>
<comment type="similarity">
    <text evidence="2">Belongs to the DoxX family.</text>
</comment>
<evidence type="ECO:0000256" key="7">
    <source>
        <dbReference type="SAM" id="Phobius"/>
    </source>
</evidence>
<proteinExistence type="inferred from homology"/>
<dbReference type="Proteomes" id="UP000034774">
    <property type="component" value="Unassembled WGS sequence"/>
</dbReference>
<feature type="transmembrane region" description="Helical" evidence="7">
    <location>
        <begin position="72"/>
        <end position="92"/>
    </location>
</feature>
<organism evidence="8 9">
    <name type="scientific">Candidatus Woesebacteria bacterium GW2011_GWB1_39_10</name>
    <dbReference type="NCBI Taxonomy" id="1618572"/>
    <lineage>
        <taxon>Bacteria</taxon>
        <taxon>Candidatus Woeseibacteriota</taxon>
    </lineage>
</organism>
<dbReference type="STRING" id="1618572.UT17_C0017G0005"/>
<evidence type="ECO:0000256" key="4">
    <source>
        <dbReference type="ARBA" id="ARBA00022692"/>
    </source>
</evidence>
<evidence type="ECO:0000256" key="2">
    <source>
        <dbReference type="ARBA" id="ARBA00006679"/>
    </source>
</evidence>
<feature type="transmembrane region" description="Helical" evidence="7">
    <location>
        <begin position="127"/>
        <end position="148"/>
    </location>
</feature>
<gene>
    <name evidence="8" type="ORF">UT17_C0017G0005</name>
</gene>
<keyword evidence="4 7" id="KW-0812">Transmembrane</keyword>
<evidence type="ECO:0000256" key="1">
    <source>
        <dbReference type="ARBA" id="ARBA00004651"/>
    </source>
</evidence>
<dbReference type="PANTHER" id="PTHR33452">
    <property type="entry name" value="OXIDOREDUCTASE CATD-RELATED"/>
    <property type="match status" value="1"/>
</dbReference>